<accession>A0ABU3K5Y4</accession>
<dbReference type="PANTHER" id="PTHR43630">
    <property type="entry name" value="POLY-BETA-1,6-N-ACETYL-D-GLUCOSAMINE SYNTHASE"/>
    <property type="match status" value="1"/>
</dbReference>
<name>A0ABU3K5Y4_9BACT</name>
<dbReference type="EMBL" id="JAQOUE010000001">
    <property type="protein sequence ID" value="MDT7041805.1"/>
    <property type="molecule type" value="Genomic_DNA"/>
</dbReference>
<dbReference type="InterPro" id="IPR029044">
    <property type="entry name" value="Nucleotide-diphossugar_trans"/>
</dbReference>
<dbReference type="InterPro" id="IPR001173">
    <property type="entry name" value="Glyco_trans_2-like"/>
</dbReference>
<dbReference type="Pfam" id="PF00535">
    <property type="entry name" value="Glycos_transf_2"/>
    <property type="match status" value="1"/>
</dbReference>
<proteinExistence type="inferred from homology"/>
<dbReference type="Proteomes" id="UP001250932">
    <property type="component" value="Unassembled WGS sequence"/>
</dbReference>
<dbReference type="SUPFAM" id="SSF53448">
    <property type="entry name" value="Nucleotide-diphospho-sugar transferases"/>
    <property type="match status" value="1"/>
</dbReference>
<evidence type="ECO:0000313" key="3">
    <source>
        <dbReference type="EMBL" id="MDT7041805.1"/>
    </source>
</evidence>
<reference evidence="3 4" key="1">
    <citation type="journal article" date="2023" name="ISME J.">
        <title>Cultivation and genomic characterization of novel and ubiquitous marine nitrite-oxidizing bacteria from the Nitrospirales.</title>
        <authorList>
            <person name="Mueller A.J."/>
            <person name="Daebeler A."/>
            <person name="Herbold C.W."/>
            <person name="Kirkegaard R.H."/>
            <person name="Daims H."/>
        </authorList>
    </citation>
    <scope>NUCLEOTIDE SEQUENCE [LARGE SCALE GENOMIC DNA]</scope>
    <source>
        <strain evidence="3 4">EB</strain>
    </source>
</reference>
<keyword evidence="4" id="KW-1185">Reference proteome</keyword>
<feature type="domain" description="Glycosyltransferase 2-like" evidence="2">
    <location>
        <begin position="7"/>
        <end position="93"/>
    </location>
</feature>
<comment type="caution">
    <text evidence="3">The sequence shown here is derived from an EMBL/GenBank/DDBJ whole genome shotgun (WGS) entry which is preliminary data.</text>
</comment>
<sequence>MNRQTISCAIVVFNEERNIDECLDTAKWMDEIIVVDAFSTDRTVEICKQFTDRISQRPWNGFGEQKNFAIYQATSDWVFILDADERISPELREEIESILGSNCLNGPVAYSVPRRNFYYGKWVKHAGCYPDRQLRLFRNGVGQLDDEEPHNKFIFEGPRADLTAPLDHFTERTINDHFRKFRNFTTLAAQERARSKQKVYWTDLIIRPLFTFYKYYIPRKGYRDGMHGFLVSGFASMYTFVKYAKLYEKFLPSSDSFQKNPPLK</sequence>
<protein>
    <submittedName>
        <fullName evidence="3">Glycosyltransferase family 2 protein</fullName>
    </submittedName>
</protein>
<dbReference type="Gene3D" id="3.90.550.10">
    <property type="entry name" value="Spore Coat Polysaccharide Biosynthesis Protein SpsA, Chain A"/>
    <property type="match status" value="1"/>
</dbReference>
<dbReference type="PANTHER" id="PTHR43630:SF2">
    <property type="entry name" value="GLYCOSYLTRANSFERASE"/>
    <property type="match status" value="1"/>
</dbReference>
<organism evidence="3 4">
    <name type="scientific">Candidatus Nitronereus thalassa</name>
    <dbReference type="NCBI Taxonomy" id="3020898"/>
    <lineage>
        <taxon>Bacteria</taxon>
        <taxon>Pseudomonadati</taxon>
        <taxon>Nitrospirota</taxon>
        <taxon>Nitrospiria</taxon>
        <taxon>Nitrospirales</taxon>
        <taxon>Nitrospiraceae</taxon>
        <taxon>Candidatus Nitronereus</taxon>
    </lineage>
</organism>
<dbReference type="CDD" id="cd02511">
    <property type="entry name" value="Beta4Glucosyltransferase"/>
    <property type="match status" value="1"/>
</dbReference>
<dbReference type="RefSeq" id="WP_313832153.1">
    <property type="nucleotide sequence ID" value="NZ_JAQOUE010000001.1"/>
</dbReference>
<evidence type="ECO:0000313" key="4">
    <source>
        <dbReference type="Proteomes" id="UP001250932"/>
    </source>
</evidence>
<evidence type="ECO:0000259" key="2">
    <source>
        <dbReference type="Pfam" id="PF00535"/>
    </source>
</evidence>
<comment type="similarity">
    <text evidence="1">Belongs to the glycosyltransferase 2 family. WaaE/KdtX subfamily.</text>
</comment>
<gene>
    <name evidence="3" type="ORF">PPG34_05540</name>
</gene>
<evidence type="ECO:0000256" key="1">
    <source>
        <dbReference type="ARBA" id="ARBA00038494"/>
    </source>
</evidence>